<comment type="subcellular location">
    <subcellularLocation>
        <location evidence="8">Cytoplasm</location>
    </subcellularLocation>
</comment>
<evidence type="ECO:0000259" key="9">
    <source>
        <dbReference type="Pfam" id="PF02224"/>
    </source>
</evidence>
<keyword evidence="3 8" id="KW-0547">Nucleotide-binding</keyword>
<dbReference type="GO" id="GO:0005524">
    <property type="term" value="F:ATP binding"/>
    <property type="evidence" value="ECO:0007669"/>
    <property type="project" value="UniProtKB-UniRule"/>
</dbReference>
<dbReference type="Gene3D" id="3.40.50.300">
    <property type="entry name" value="P-loop containing nucleotide triphosphate hydrolases"/>
    <property type="match status" value="1"/>
</dbReference>
<gene>
    <name evidence="8" type="primary">cmk</name>
    <name evidence="10" type="ORF">HMPREF0970_02033</name>
</gene>
<comment type="similarity">
    <text evidence="1 8">Belongs to the cytidylate kinase family. Type 1 subfamily.</text>
</comment>
<keyword evidence="8" id="KW-0963">Cytoplasm</keyword>
<feature type="binding site" evidence="8">
    <location>
        <begin position="37"/>
        <end position="45"/>
    </location>
    <ligand>
        <name>ATP</name>
        <dbReference type="ChEBI" id="CHEBI:30616"/>
    </ligand>
</feature>
<evidence type="ECO:0000256" key="4">
    <source>
        <dbReference type="ARBA" id="ARBA00022777"/>
    </source>
</evidence>
<evidence type="ECO:0000313" key="11">
    <source>
        <dbReference type="Proteomes" id="UP000003150"/>
    </source>
</evidence>
<dbReference type="HOGENOM" id="CLU_079959_0_0_11"/>
<evidence type="ECO:0000256" key="8">
    <source>
        <dbReference type="HAMAP-Rule" id="MF_00238"/>
    </source>
</evidence>
<dbReference type="EMBL" id="ACYT02000074">
    <property type="protein sequence ID" value="EFF79031.1"/>
    <property type="molecule type" value="Genomic_DNA"/>
</dbReference>
<evidence type="ECO:0000256" key="5">
    <source>
        <dbReference type="ARBA" id="ARBA00022840"/>
    </source>
</evidence>
<dbReference type="GO" id="GO:0006220">
    <property type="term" value="P:pyrimidine nucleotide metabolic process"/>
    <property type="evidence" value="ECO:0007669"/>
    <property type="project" value="UniProtKB-UniRule"/>
</dbReference>
<dbReference type="GO" id="GO:0005737">
    <property type="term" value="C:cytoplasm"/>
    <property type="evidence" value="ECO:0007669"/>
    <property type="project" value="UniProtKB-SubCell"/>
</dbReference>
<comment type="catalytic activity">
    <reaction evidence="7 8">
        <text>CMP + ATP = CDP + ADP</text>
        <dbReference type="Rhea" id="RHEA:11600"/>
        <dbReference type="ChEBI" id="CHEBI:30616"/>
        <dbReference type="ChEBI" id="CHEBI:58069"/>
        <dbReference type="ChEBI" id="CHEBI:60377"/>
        <dbReference type="ChEBI" id="CHEBI:456216"/>
        <dbReference type="EC" id="2.7.4.25"/>
    </reaction>
</comment>
<keyword evidence="4 8" id="KW-0418">Kinase</keyword>
<accession>D4U1D3</accession>
<dbReference type="InterPro" id="IPR003136">
    <property type="entry name" value="Cytidylate_kin"/>
</dbReference>
<dbReference type="InterPro" id="IPR027417">
    <property type="entry name" value="P-loop_NTPase"/>
</dbReference>
<comment type="caution">
    <text evidence="10">The sequence shown here is derived from an EMBL/GenBank/DDBJ whole genome shotgun (WGS) entry which is preliminary data.</text>
</comment>
<dbReference type="PATRIC" id="fig|649742.3.peg.1778"/>
<evidence type="ECO:0000256" key="6">
    <source>
        <dbReference type="ARBA" id="ARBA00047615"/>
    </source>
</evidence>
<sequence length="260" mass="28610">MATYHPLNDLGEENVLMNDTQRRDAISRVGITIAIDGPAGSGKSTVSKALATRLGIGYLDTGAMYRALTWYCLDEGIDLEDTAAVADAADRMPLRLVSDPSDPHVWIGDSEITLEIREPRIALAIKHISTNLDVRAWMATEQRRRMMEAREQGSGMIAEGRDITTVVCPDADVRVLLLADQEARLRRRTLELYGDAAEEHMEIVRAQVEGRDKADSQVSEFMVAAPGVETVDSTGLDIEGVCEAVLAFVDRDLEVRDALR</sequence>
<dbReference type="AlphaFoldDB" id="D4U1D3"/>
<protein>
    <recommendedName>
        <fullName evidence="8">Cytidylate kinase</fullName>
        <shortName evidence="8">CK</shortName>
        <ecNumber evidence="8">2.7.4.25</ecNumber>
    </recommendedName>
    <alternativeName>
        <fullName evidence="8">Cytidine monophosphate kinase</fullName>
        <shortName evidence="8">CMP kinase</shortName>
    </alternativeName>
</protein>
<comment type="catalytic activity">
    <reaction evidence="6 8">
        <text>dCMP + ATP = dCDP + ADP</text>
        <dbReference type="Rhea" id="RHEA:25094"/>
        <dbReference type="ChEBI" id="CHEBI:30616"/>
        <dbReference type="ChEBI" id="CHEBI:57566"/>
        <dbReference type="ChEBI" id="CHEBI:58593"/>
        <dbReference type="ChEBI" id="CHEBI:456216"/>
        <dbReference type="EC" id="2.7.4.25"/>
    </reaction>
</comment>
<dbReference type="CDD" id="cd02020">
    <property type="entry name" value="CMPK"/>
    <property type="match status" value="1"/>
</dbReference>
<name>D4U1D3_9ACTO</name>
<dbReference type="Proteomes" id="UP000003150">
    <property type="component" value="Unassembled WGS sequence"/>
</dbReference>
<dbReference type="InterPro" id="IPR011994">
    <property type="entry name" value="Cytidylate_kinase_dom"/>
</dbReference>
<evidence type="ECO:0000256" key="1">
    <source>
        <dbReference type="ARBA" id="ARBA00009427"/>
    </source>
</evidence>
<proteinExistence type="inferred from homology"/>
<dbReference type="Pfam" id="PF02224">
    <property type="entry name" value="Cytidylate_kin"/>
    <property type="match status" value="1"/>
</dbReference>
<feature type="domain" description="Cytidylate kinase" evidence="9">
    <location>
        <begin position="33"/>
        <end position="249"/>
    </location>
</feature>
<reference evidence="10 11" key="1">
    <citation type="submission" date="2009-10" db="EMBL/GenBank/DDBJ databases">
        <authorList>
            <person name="Weinstock G."/>
            <person name="Sodergren E."/>
            <person name="Clifton S."/>
            <person name="Fulton L."/>
            <person name="Fulton B."/>
            <person name="Courtney L."/>
            <person name="Fronick C."/>
            <person name="Harrison M."/>
            <person name="Strong C."/>
            <person name="Farmer C."/>
            <person name="Delahaunty K."/>
            <person name="Markovic C."/>
            <person name="Hall O."/>
            <person name="Minx P."/>
            <person name="Tomlinson C."/>
            <person name="Mitreva M."/>
            <person name="Nelson J."/>
            <person name="Hou S."/>
            <person name="Wollam A."/>
            <person name="Pepin K.H."/>
            <person name="Johnson M."/>
            <person name="Bhonagiri V."/>
            <person name="Nash W.E."/>
            <person name="Warren W."/>
            <person name="Chinwalla A."/>
            <person name="Mardis E.R."/>
            <person name="Wilson R.K."/>
        </authorList>
    </citation>
    <scope>NUCLEOTIDE SEQUENCE [LARGE SCALE GENOMIC DNA]</scope>
    <source>
        <strain evidence="10 11">F0309</strain>
    </source>
</reference>
<evidence type="ECO:0000256" key="2">
    <source>
        <dbReference type="ARBA" id="ARBA00022679"/>
    </source>
</evidence>
<keyword evidence="5 8" id="KW-0067">ATP-binding</keyword>
<evidence type="ECO:0000256" key="3">
    <source>
        <dbReference type="ARBA" id="ARBA00022741"/>
    </source>
</evidence>
<dbReference type="EC" id="2.7.4.25" evidence="8"/>
<organism evidence="10 11">
    <name type="scientific">Schaalia odontolytica F0309</name>
    <dbReference type="NCBI Taxonomy" id="649742"/>
    <lineage>
        <taxon>Bacteria</taxon>
        <taxon>Bacillati</taxon>
        <taxon>Actinomycetota</taxon>
        <taxon>Actinomycetes</taxon>
        <taxon>Actinomycetales</taxon>
        <taxon>Actinomycetaceae</taxon>
        <taxon>Schaalia</taxon>
    </lineage>
</organism>
<dbReference type="GO" id="GO:0036431">
    <property type="term" value="F:dCMP kinase activity"/>
    <property type="evidence" value="ECO:0007669"/>
    <property type="project" value="InterPro"/>
</dbReference>
<keyword evidence="2 8" id="KW-0808">Transferase</keyword>
<dbReference type="HAMAP" id="MF_00238">
    <property type="entry name" value="Cytidyl_kinase_type1"/>
    <property type="match status" value="1"/>
</dbReference>
<evidence type="ECO:0000313" key="10">
    <source>
        <dbReference type="EMBL" id="EFF79031.1"/>
    </source>
</evidence>
<dbReference type="GO" id="GO:0036430">
    <property type="term" value="F:CMP kinase activity"/>
    <property type="evidence" value="ECO:0007669"/>
    <property type="project" value="RHEA"/>
</dbReference>
<evidence type="ECO:0000256" key="7">
    <source>
        <dbReference type="ARBA" id="ARBA00048478"/>
    </source>
</evidence>
<dbReference type="NCBIfam" id="TIGR00017">
    <property type="entry name" value="cmk"/>
    <property type="match status" value="1"/>
</dbReference>
<dbReference type="SUPFAM" id="SSF52540">
    <property type="entry name" value="P-loop containing nucleoside triphosphate hydrolases"/>
    <property type="match status" value="1"/>
</dbReference>